<dbReference type="EMBL" id="JAWDGP010001078">
    <property type="protein sequence ID" value="KAK3795151.1"/>
    <property type="molecule type" value="Genomic_DNA"/>
</dbReference>
<comment type="subcellular location">
    <subcellularLocation>
        <location evidence="1">Endomembrane system</location>
        <topology evidence="1">Multi-pass membrane protein</topology>
    </subcellularLocation>
</comment>
<evidence type="ECO:0000256" key="3">
    <source>
        <dbReference type="ARBA" id="ARBA00022449"/>
    </source>
</evidence>
<evidence type="ECO:0000259" key="13">
    <source>
        <dbReference type="Pfam" id="PF03733"/>
    </source>
</evidence>
<dbReference type="InterPro" id="IPR005185">
    <property type="entry name" value="YccF"/>
</dbReference>
<comment type="caution">
    <text evidence="14">The sequence shown here is derived from an EMBL/GenBank/DDBJ whole genome shotgun (WGS) entry which is preliminary data.</text>
</comment>
<evidence type="ECO:0000256" key="11">
    <source>
        <dbReference type="SAM" id="Phobius"/>
    </source>
</evidence>
<feature type="transmembrane region" description="Helical" evidence="11">
    <location>
        <begin position="509"/>
        <end position="531"/>
    </location>
</feature>
<dbReference type="GO" id="GO:0005774">
    <property type="term" value="C:vacuolar membrane"/>
    <property type="evidence" value="ECO:0007669"/>
    <property type="project" value="UniProtKB-ARBA"/>
</dbReference>
<evidence type="ECO:0000256" key="10">
    <source>
        <dbReference type="SAM" id="MobiDB-lite"/>
    </source>
</evidence>
<keyword evidence="7 11" id="KW-1133">Transmembrane helix</keyword>
<feature type="transmembrane region" description="Helical" evidence="11">
    <location>
        <begin position="228"/>
        <end position="254"/>
    </location>
</feature>
<feature type="region of interest" description="Disordered" evidence="10">
    <location>
        <begin position="1"/>
        <end position="143"/>
    </location>
</feature>
<feature type="transmembrane region" description="Helical" evidence="11">
    <location>
        <begin position="782"/>
        <end position="808"/>
    </location>
</feature>
<evidence type="ECO:0000313" key="15">
    <source>
        <dbReference type="Proteomes" id="UP001283361"/>
    </source>
</evidence>
<dbReference type="Proteomes" id="UP001283361">
    <property type="component" value="Unassembled WGS sequence"/>
</dbReference>
<keyword evidence="5" id="KW-0106">Calcium</keyword>
<feature type="compositionally biased region" description="Basic and acidic residues" evidence="10">
    <location>
        <begin position="71"/>
        <end position="99"/>
    </location>
</feature>
<keyword evidence="9 11" id="KW-0472">Membrane</keyword>
<feature type="domain" description="Sodium/calcium exchanger membrane region" evidence="12">
    <location>
        <begin position="483"/>
        <end position="600"/>
    </location>
</feature>
<feature type="transmembrane region" description="Helical" evidence="11">
    <location>
        <begin position="261"/>
        <end position="278"/>
    </location>
</feature>
<feature type="compositionally biased region" description="Polar residues" evidence="10">
    <location>
        <begin position="9"/>
        <end position="24"/>
    </location>
</feature>
<dbReference type="Pfam" id="PF03733">
    <property type="entry name" value="YccF"/>
    <property type="match status" value="1"/>
</dbReference>
<feature type="domain" description="Inner membrane component" evidence="13">
    <location>
        <begin position="226"/>
        <end position="275"/>
    </location>
</feature>
<feature type="transmembrane region" description="Helical" evidence="11">
    <location>
        <begin position="837"/>
        <end position="856"/>
    </location>
</feature>
<dbReference type="Gene3D" id="1.20.1420.30">
    <property type="entry name" value="NCX, central ion-binding region"/>
    <property type="match status" value="1"/>
</dbReference>
<feature type="transmembrane region" description="Helical" evidence="11">
    <location>
        <begin position="584"/>
        <end position="604"/>
    </location>
</feature>
<evidence type="ECO:0000313" key="14">
    <source>
        <dbReference type="EMBL" id="KAK3795151.1"/>
    </source>
</evidence>
<evidence type="ECO:0000256" key="7">
    <source>
        <dbReference type="ARBA" id="ARBA00022989"/>
    </source>
</evidence>
<evidence type="ECO:0000256" key="1">
    <source>
        <dbReference type="ARBA" id="ARBA00004127"/>
    </source>
</evidence>
<protein>
    <recommendedName>
        <fullName evidence="16">Cation exchanger C521.04c</fullName>
    </recommendedName>
</protein>
<feature type="transmembrane region" description="Helical" evidence="11">
    <location>
        <begin position="658"/>
        <end position="676"/>
    </location>
</feature>
<feature type="transmembrane region" description="Helical" evidence="11">
    <location>
        <begin position="713"/>
        <end position="734"/>
    </location>
</feature>
<gene>
    <name evidence="14" type="ORF">RRG08_028350</name>
</gene>
<feature type="transmembrane region" description="Helical" evidence="11">
    <location>
        <begin position="475"/>
        <end position="497"/>
    </location>
</feature>
<feature type="domain" description="Sodium/calcium exchanger membrane region" evidence="12">
    <location>
        <begin position="712"/>
        <end position="854"/>
    </location>
</feature>
<keyword evidence="15" id="KW-1185">Reference proteome</keyword>
<keyword evidence="4" id="KW-0597">Phosphoprotein</keyword>
<dbReference type="FunFam" id="1.20.1420.30:FF:000014">
    <property type="entry name" value="Cation/H+ exchanger protein 2"/>
    <property type="match status" value="1"/>
</dbReference>
<evidence type="ECO:0000256" key="8">
    <source>
        <dbReference type="ARBA" id="ARBA00023065"/>
    </source>
</evidence>
<dbReference type="PANTHER" id="PTHR31503">
    <property type="entry name" value="VACUOLAR CALCIUM ION TRANSPORTER"/>
    <property type="match status" value="1"/>
</dbReference>
<dbReference type="InterPro" id="IPR004713">
    <property type="entry name" value="CaH_exchang"/>
</dbReference>
<feature type="transmembrane region" description="Helical" evidence="11">
    <location>
        <begin position="362"/>
        <end position="387"/>
    </location>
</feature>
<name>A0AAE1E5M8_9GAST</name>
<feature type="transmembrane region" description="Helical" evidence="11">
    <location>
        <begin position="551"/>
        <end position="572"/>
    </location>
</feature>
<reference evidence="14" key="1">
    <citation type="journal article" date="2023" name="G3 (Bethesda)">
        <title>A reference genome for the long-term kleptoplast-retaining sea slug Elysia crispata morphotype clarki.</title>
        <authorList>
            <person name="Eastman K.E."/>
            <person name="Pendleton A.L."/>
            <person name="Shaikh M.A."/>
            <person name="Suttiyut T."/>
            <person name="Ogas R."/>
            <person name="Tomko P."/>
            <person name="Gavelis G."/>
            <person name="Widhalm J.R."/>
            <person name="Wisecaver J.H."/>
        </authorList>
    </citation>
    <scope>NUCLEOTIDE SEQUENCE</scope>
    <source>
        <strain evidence="14">ECLA1</strain>
    </source>
</reference>
<dbReference type="GO" id="GO:0015369">
    <property type="term" value="F:calcium:proton antiporter activity"/>
    <property type="evidence" value="ECO:0007669"/>
    <property type="project" value="TreeGrafter"/>
</dbReference>
<evidence type="ECO:0000256" key="9">
    <source>
        <dbReference type="ARBA" id="ARBA00023136"/>
    </source>
</evidence>
<keyword evidence="2" id="KW-0813">Transport</keyword>
<dbReference type="Pfam" id="PF01699">
    <property type="entry name" value="Na_Ca_ex"/>
    <property type="match status" value="2"/>
</dbReference>
<evidence type="ECO:0008006" key="16">
    <source>
        <dbReference type="Google" id="ProtNLM"/>
    </source>
</evidence>
<feature type="transmembrane region" description="Helical" evidence="11">
    <location>
        <begin position="814"/>
        <end position="830"/>
    </location>
</feature>
<proteinExistence type="predicted"/>
<dbReference type="InterPro" id="IPR004837">
    <property type="entry name" value="NaCa_Exmemb"/>
</dbReference>
<organism evidence="14 15">
    <name type="scientific">Elysia crispata</name>
    <name type="common">lettuce slug</name>
    <dbReference type="NCBI Taxonomy" id="231223"/>
    <lineage>
        <taxon>Eukaryota</taxon>
        <taxon>Metazoa</taxon>
        <taxon>Spiralia</taxon>
        <taxon>Lophotrochozoa</taxon>
        <taxon>Mollusca</taxon>
        <taxon>Gastropoda</taxon>
        <taxon>Heterobranchia</taxon>
        <taxon>Euthyneura</taxon>
        <taxon>Panpulmonata</taxon>
        <taxon>Sacoglossa</taxon>
        <taxon>Placobranchoidea</taxon>
        <taxon>Plakobranchidae</taxon>
        <taxon>Elysia</taxon>
    </lineage>
</organism>
<dbReference type="InterPro" id="IPR044880">
    <property type="entry name" value="NCX_ion-bd_dom_sf"/>
</dbReference>
<keyword evidence="6 11" id="KW-0812">Transmembrane</keyword>
<dbReference type="GO" id="GO:0006874">
    <property type="term" value="P:intracellular calcium ion homeostasis"/>
    <property type="evidence" value="ECO:0007669"/>
    <property type="project" value="TreeGrafter"/>
</dbReference>
<evidence type="ECO:0000259" key="12">
    <source>
        <dbReference type="Pfam" id="PF01699"/>
    </source>
</evidence>
<keyword evidence="5" id="KW-0109">Calcium transport</keyword>
<sequence length="868" mass="95750">MKDLGLPSLTPSSEADSPASSTTADGDRDVVTHTDNSNHIIDIGGPGDPDRDAPVMSRGGTGHAHRLPSGGDEHLSNPRKFSRQEKYTTSESSDADRSFRSSGRVTCDQANGPRHIRFPRDGQVDPGVTRPRLRQRSTSWRDRRMADEDGSVFVLEAEHSNQFNLIEAAENEVEARKIFNNYQFGLRIWKSHVTSRPISTRSEVVQELYSDLKKPLPVSVSTFRVSNILYTLLVGWWLALLYGLIGSLMFVTYLGRGYGRMCFRLASYFFWPFGKFVHQYHKKPLYTVATTMNATGRYTPVRGASYVVPASPSKEVTDQHKDMDVDHLDNESVSLIRAKDDQEKPDSHKKCSSLWTKPATYLWLLLGMPVLVLSHGLVFIVTWFFVFSIPIAKINAKTITKILLTPPDEIGVGSSEQGISNTKHRHSEIIMYTHQSFNLYYYKYTVDGVNVILANLLVFVILCIVIGYTDEGNTIVSPIAKCVLGILAILPVTYYIGMAITTISAQSSFAVGAILNATFGSIVEVILFIIMLKKGKDSGQTCYMELVKSTLTGSILCCILLVPGLSMVIGGLKYRRQKFNPHSANISSSLLFVAIMGVFAPTIFAKIYGNLECASCQSLVHPNTTHANETGFLCSGCKTVTIGPDHDISLYKVHIQPLMYTCAIILPLSYLIGLIFSMKTHSTEIFEEFERLQEEEGAGGHHGNAQWSRMKSAAILLLSVTAIALCADLIAANIAPLLNATGMSEYFVGVTLLSVVSMLPEVVNGVQFALQNNVNLGIEIGSAAAIQVCMVQLPIIVLVDLIFSVGFGAIFNDIHLWAVVFAVIIINYVFQDGKSDYFQGSIVMFIYILLMAMYFFTVTPEAAVCKLS</sequence>
<feature type="transmembrane region" description="Helical" evidence="11">
    <location>
        <begin position="449"/>
        <end position="469"/>
    </location>
</feature>
<keyword evidence="8" id="KW-0406">Ion transport</keyword>
<dbReference type="PANTHER" id="PTHR31503:SF10">
    <property type="entry name" value="VNX1 PROTEIN"/>
    <property type="match status" value="1"/>
</dbReference>
<feature type="transmembrane region" description="Helical" evidence="11">
    <location>
        <begin position="746"/>
        <end position="770"/>
    </location>
</feature>
<dbReference type="GO" id="GO:0012505">
    <property type="term" value="C:endomembrane system"/>
    <property type="evidence" value="ECO:0007669"/>
    <property type="project" value="UniProtKB-SubCell"/>
</dbReference>
<dbReference type="AlphaFoldDB" id="A0AAE1E5M8"/>
<evidence type="ECO:0000256" key="6">
    <source>
        <dbReference type="ARBA" id="ARBA00022692"/>
    </source>
</evidence>
<keyword evidence="3" id="KW-0050">Antiport</keyword>
<accession>A0AAE1E5M8</accession>
<evidence type="ECO:0000256" key="2">
    <source>
        <dbReference type="ARBA" id="ARBA00022448"/>
    </source>
</evidence>
<evidence type="ECO:0000256" key="5">
    <source>
        <dbReference type="ARBA" id="ARBA00022568"/>
    </source>
</evidence>
<evidence type="ECO:0000256" key="4">
    <source>
        <dbReference type="ARBA" id="ARBA00022553"/>
    </source>
</evidence>